<sequence>MSQKIQWVRQEDVEKVWLYPDKEYSYRLITEAKNGAPLSFHLTTYLPDLDSLVEGDGLHDTVLFCLSGWARHIDLLEEREWEFRPGQAVYLPKVYKYRRIVGSAGMTVAVACTPSR</sequence>
<dbReference type="EMBL" id="FXAF01000006">
    <property type="protein sequence ID" value="SMF34645.1"/>
    <property type="molecule type" value="Genomic_DNA"/>
</dbReference>
<dbReference type="STRING" id="464029.SAMN02982989_1339"/>
<reference evidence="2" key="1">
    <citation type="submission" date="2017-04" db="EMBL/GenBank/DDBJ databases">
        <authorList>
            <person name="Varghese N."/>
            <person name="Submissions S."/>
        </authorList>
    </citation>
    <scope>NUCLEOTIDE SEQUENCE [LARGE SCALE GENOMIC DNA]</scope>
    <source>
        <strain evidence="2">B4P</strain>
    </source>
</reference>
<dbReference type="Proteomes" id="UP000192903">
    <property type="component" value="Unassembled WGS sequence"/>
</dbReference>
<evidence type="ECO:0000313" key="1">
    <source>
        <dbReference type="EMBL" id="SMF34645.1"/>
    </source>
</evidence>
<dbReference type="RefSeq" id="WP_085421656.1">
    <property type="nucleotide sequence ID" value="NZ_FXAF01000006.1"/>
</dbReference>
<name>A0A1X7EJL0_9HYPH</name>
<dbReference type="SUPFAM" id="SSF51182">
    <property type="entry name" value="RmlC-like cupins"/>
    <property type="match status" value="1"/>
</dbReference>
<organism evidence="1 2">
    <name type="scientific">Xaviernesmea oryzae</name>
    <dbReference type="NCBI Taxonomy" id="464029"/>
    <lineage>
        <taxon>Bacteria</taxon>
        <taxon>Pseudomonadati</taxon>
        <taxon>Pseudomonadota</taxon>
        <taxon>Alphaproteobacteria</taxon>
        <taxon>Hyphomicrobiales</taxon>
        <taxon>Rhizobiaceae</taxon>
        <taxon>Rhizobium/Agrobacterium group</taxon>
        <taxon>Xaviernesmea</taxon>
    </lineage>
</organism>
<keyword evidence="2" id="KW-1185">Reference proteome</keyword>
<dbReference type="OrthoDB" id="8360903at2"/>
<accession>A0A1X7EJL0</accession>
<proteinExistence type="predicted"/>
<protein>
    <submittedName>
        <fullName evidence="1">L-ectoine synthase</fullName>
    </submittedName>
</protein>
<gene>
    <name evidence="1" type="ORF">SAMN02982989_1339</name>
</gene>
<dbReference type="AlphaFoldDB" id="A0A1X7EJL0"/>
<evidence type="ECO:0000313" key="2">
    <source>
        <dbReference type="Proteomes" id="UP000192903"/>
    </source>
</evidence>
<dbReference type="InterPro" id="IPR011051">
    <property type="entry name" value="RmlC_Cupin_sf"/>
</dbReference>